<dbReference type="InterPro" id="IPR029056">
    <property type="entry name" value="Ribokinase-like"/>
</dbReference>
<keyword evidence="2" id="KW-0418">Kinase</keyword>
<evidence type="ECO:0000256" key="1">
    <source>
        <dbReference type="ARBA" id="ARBA00022679"/>
    </source>
</evidence>
<dbReference type="InterPro" id="IPR002173">
    <property type="entry name" value="Carboh/pur_kinase_PfkB_CS"/>
</dbReference>
<name>A0A1G2DY28_9BACT</name>
<reference evidence="4 5" key="1">
    <citation type="journal article" date="2016" name="Nat. Commun.">
        <title>Thousands of microbial genomes shed light on interconnected biogeochemical processes in an aquifer system.</title>
        <authorList>
            <person name="Anantharaman K."/>
            <person name="Brown C.T."/>
            <person name="Hug L.A."/>
            <person name="Sharon I."/>
            <person name="Castelle C.J."/>
            <person name="Probst A.J."/>
            <person name="Thomas B.C."/>
            <person name="Singh A."/>
            <person name="Wilkins M.J."/>
            <person name="Karaoz U."/>
            <person name="Brodie E.L."/>
            <person name="Williams K.H."/>
            <person name="Hubbard S.S."/>
            <person name="Banfield J.F."/>
        </authorList>
    </citation>
    <scope>NUCLEOTIDE SEQUENCE [LARGE SCALE GENOMIC DNA]</scope>
</reference>
<proteinExistence type="predicted"/>
<evidence type="ECO:0000259" key="3">
    <source>
        <dbReference type="Pfam" id="PF00294"/>
    </source>
</evidence>
<accession>A0A1G2DY28</accession>
<sequence>MYDVITFGSAAWDVFLKLDKFKTIKSNKFARGQGLCLDLGSKIDVKEIFLFSGGGGTNTAATFASQGFKTAFCGKIGDDIFGNEIIKELKSLKIDTNFVSKTKLKPTNYSVILNTEPEKNKTVLAYRGASDILERKDIPWNKIKTCLPAGRWFYLAPLSGKTAGLTEYIINFAHKNKIKIAFNPGKFQLSFSQNTLNRILKKVDVLFLNREEASLLTKLSYNKEEQIFKKLDQMCPGIAIIGSSKGIKASDNKRIYQFKSSKVKIADKTGAGDAFASGFISGLIRKNDIKYAIKLGMANSASCMKKWGAKQGLLKKQ</sequence>
<comment type="caution">
    <text evidence="4">The sequence shown here is derived from an EMBL/GenBank/DDBJ whole genome shotgun (WGS) entry which is preliminary data.</text>
</comment>
<organism evidence="4 5">
    <name type="scientific">Candidatus Nealsonbacteria bacterium RBG_13_37_56</name>
    <dbReference type="NCBI Taxonomy" id="1801661"/>
    <lineage>
        <taxon>Bacteria</taxon>
        <taxon>Candidatus Nealsoniibacteriota</taxon>
    </lineage>
</organism>
<dbReference type="GO" id="GO:0016301">
    <property type="term" value="F:kinase activity"/>
    <property type="evidence" value="ECO:0007669"/>
    <property type="project" value="UniProtKB-KW"/>
</dbReference>
<evidence type="ECO:0000313" key="4">
    <source>
        <dbReference type="EMBL" id="OGZ18433.1"/>
    </source>
</evidence>
<dbReference type="AlphaFoldDB" id="A0A1G2DY28"/>
<evidence type="ECO:0000256" key="2">
    <source>
        <dbReference type="ARBA" id="ARBA00022777"/>
    </source>
</evidence>
<dbReference type="Proteomes" id="UP000178893">
    <property type="component" value="Unassembled WGS sequence"/>
</dbReference>
<dbReference type="InterPro" id="IPR011611">
    <property type="entry name" value="PfkB_dom"/>
</dbReference>
<dbReference type="SUPFAM" id="SSF53613">
    <property type="entry name" value="Ribokinase-like"/>
    <property type="match status" value="1"/>
</dbReference>
<gene>
    <name evidence="4" type="ORF">A2V72_01210</name>
</gene>
<feature type="domain" description="Carbohydrate kinase PfkB" evidence="3">
    <location>
        <begin position="44"/>
        <end position="310"/>
    </location>
</feature>
<dbReference type="PANTHER" id="PTHR10584:SF166">
    <property type="entry name" value="RIBOKINASE"/>
    <property type="match status" value="1"/>
</dbReference>
<dbReference type="Pfam" id="PF00294">
    <property type="entry name" value="PfkB"/>
    <property type="match status" value="1"/>
</dbReference>
<dbReference type="PANTHER" id="PTHR10584">
    <property type="entry name" value="SUGAR KINASE"/>
    <property type="match status" value="1"/>
</dbReference>
<dbReference type="Gene3D" id="3.40.1190.20">
    <property type="match status" value="1"/>
</dbReference>
<keyword evidence="1" id="KW-0808">Transferase</keyword>
<protein>
    <recommendedName>
        <fullName evidence="3">Carbohydrate kinase PfkB domain-containing protein</fullName>
    </recommendedName>
</protein>
<dbReference type="PROSITE" id="PS00583">
    <property type="entry name" value="PFKB_KINASES_1"/>
    <property type="match status" value="1"/>
</dbReference>
<dbReference type="EMBL" id="MHLW01000001">
    <property type="protein sequence ID" value="OGZ18433.1"/>
    <property type="molecule type" value="Genomic_DNA"/>
</dbReference>
<evidence type="ECO:0000313" key="5">
    <source>
        <dbReference type="Proteomes" id="UP000178893"/>
    </source>
</evidence>